<proteinExistence type="predicted"/>
<gene>
    <name evidence="9" type="primary">aflN</name>
    <name evidence="9" type="ORF">CTRI78_v011387</name>
</gene>
<comment type="cofactor">
    <cofactor evidence="1 8">
        <name>heme</name>
        <dbReference type="ChEBI" id="CHEBI:30413"/>
    </cofactor>
</comment>
<evidence type="ECO:0000313" key="10">
    <source>
        <dbReference type="Proteomes" id="UP000295703"/>
    </source>
</evidence>
<comment type="pathway">
    <text evidence="2">Secondary metabolite biosynthesis.</text>
</comment>
<keyword evidence="5" id="KW-0560">Oxidoreductase</keyword>
<evidence type="ECO:0000256" key="7">
    <source>
        <dbReference type="ARBA" id="ARBA00023033"/>
    </source>
</evidence>
<dbReference type="EMBL" id="RYZW01000282">
    <property type="protein sequence ID" value="TDZ36058.1"/>
    <property type="molecule type" value="Genomic_DNA"/>
</dbReference>
<reference evidence="9 10" key="1">
    <citation type="submission" date="2018-12" db="EMBL/GenBank/DDBJ databases">
        <title>Genome sequence and assembly of Colletotrichum trifolii.</title>
        <authorList>
            <person name="Gan P."/>
            <person name="Shirasu K."/>
        </authorList>
    </citation>
    <scope>NUCLEOTIDE SEQUENCE [LARGE SCALE GENOMIC DNA]</scope>
    <source>
        <strain evidence="9 10">543-2</strain>
    </source>
</reference>
<evidence type="ECO:0000313" key="9">
    <source>
        <dbReference type="EMBL" id="TDZ36058.1"/>
    </source>
</evidence>
<evidence type="ECO:0000256" key="3">
    <source>
        <dbReference type="ARBA" id="ARBA00022617"/>
    </source>
</evidence>
<dbReference type="InterPro" id="IPR001128">
    <property type="entry name" value="Cyt_P450"/>
</dbReference>
<organism evidence="9 10">
    <name type="scientific">Colletotrichum trifolii</name>
    <dbReference type="NCBI Taxonomy" id="5466"/>
    <lineage>
        <taxon>Eukaryota</taxon>
        <taxon>Fungi</taxon>
        <taxon>Dikarya</taxon>
        <taxon>Ascomycota</taxon>
        <taxon>Pezizomycotina</taxon>
        <taxon>Sordariomycetes</taxon>
        <taxon>Hypocreomycetidae</taxon>
        <taxon>Glomerellales</taxon>
        <taxon>Glomerellaceae</taxon>
        <taxon>Colletotrichum</taxon>
        <taxon>Colletotrichum orbiculare species complex</taxon>
    </lineage>
</organism>
<dbReference type="AlphaFoldDB" id="A0A4R8QBR5"/>
<dbReference type="GO" id="GO:0004497">
    <property type="term" value="F:monooxygenase activity"/>
    <property type="evidence" value="ECO:0007669"/>
    <property type="project" value="UniProtKB-KW"/>
</dbReference>
<dbReference type="GO" id="GO:0016705">
    <property type="term" value="F:oxidoreductase activity, acting on paired donors, with incorporation or reduction of molecular oxygen"/>
    <property type="evidence" value="ECO:0007669"/>
    <property type="project" value="InterPro"/>
</dbReference>
<evidence type="ECO:0000256" key="1">
    <source>
        <dbReference type="ARBA" id="ARBA00001971"/>
    </source>
</evidence>
<protein>
    <submittedName>
        <fullName evidence="9">Cytochrome P450 monooxygenase aflN</fullName>
    </submittedName>
</protein>
<dbReference type="Proteomes" id="UP000295703">
    <property type="component" value="Unassembled WGS sequence"/>
</dbReference>
<feature type="binding site" description="axial binding residue" evidence="8">
    <location>
        <position position="221"/>
    </location>
    <ligand>
        <name>heme</name>
        <dbReference type="ChEBI" id="CHEBI:30413"/>
    </ligand>
    <ligandPart>
        <name>Fe</name>
        <dbReference type="ChEBI" id="CHEBI:18248"/>
    </ligandPart>
</feature>
<dbReference type="GO" id="GO:0005506">
    <property type="term" value="F:iron ion binding"/>
    <property type="evidence" value="ECO:0007669"/>
    <property type="project" value="InterPro"/>
</dbReference>
<accession>A0A4R8QBR5</accession>
<dbReference type="GO" id="GO:0020037">
    <property type="term" value="F:heme binding"/>
    <property type="evidence" value="ECO:0007669"/>
    <property type="project" value="InterPro"/>
</dbReference>
<keyword evidence="7 9" id="KW-0503">Monooxygenase</keyword>
<dbReference type="InterPro" id="IPR036396">
    <property type="entry name" value="Cyt_P450_sf"/>
</dbReference>
<evidence type="ECO:0000256" key="2">
    <source>
        <dbReference type="ARBA" id="ARBA00005179"/>
    </source>
</evidence>
<dbReference type="PRINTS" id="PR00385">
    <property type="entry name" value="P450"/>
</dbReference>
<keyword evidence="4 8" id="KW-0479">Metal-binding</keyword>
<dbReference type="PANTHER" id="PTHR24305:SF107">
    <property type="entry name" value="P450, PUTATIVE (EUROFUNG)-RELATED"/>
    <property type="match status" value="1"/>
</dbReference>
<keyword evidence="3 8" id="KW-0349">Heme</keyword>
<evidence type="ECO:0000256" key="8">
    <source>
        <dbReference type="PIRSR" id="PIRSR602401-1"/>
    </source>
</evidence>
<evidence type="ECO:0000256" key="5">
    <source>
        <dbReference type="ARBA" id="ARBA00023002"/>
    </source>
</evidence>
<dbReference type="InterPro" id="IPR002401">
    <property type="entry name" value="Cyt_P450_E_grp-I"/>
</dbReference>
<comment type="caution">
    <text evidence="9">The sequence shown here is derived from an EMBL/GenBank/DDBJ whole genome shotgun (WGS) entry which is preliminary data.</text>
</comment>
<sequence length="295" mass="33145">MMPGIISCPGIVNSGVACFLFRARASFLVLAPLSLSLLWGHLALLKDVKSKLPSDVHVQVVVSIISDTYNMRSRGVYYLDLPSAEESRFIEKEALQRLRGEHSRILGDDLSAACLEMNHRPYILSELRYTTAVIKETMRLYTPAGSTRSGIRDFYIQNQSTSFPTEGCMVYLAGPALHRDPTYYPMPQEFLPERFLPEARPGFPKIPKHAYRPFEQGPRTCLGQDLAMLELKILLVMLLWEFDFEPAYPGDMSCANGIPGYGERAYQTMMTTAKPKDGLPVVVRPRQPIEHAQGS</sequence>
<dbReference type="Gene3D" id="1.10.630.10">
    <property type="entry name" value="Cytochrome P450"/>
    <property type="match status" value="1"/>
</dbReference>
<evidence type="ECO:0000256" key="4">
    <source>
        <dbReference type="ARBA" id="ARBA00022723"/>
    </source>
</evidence>
<dbReference type="STRING" id="5466.A0A4R8QBR5"/>
<evidence type="ECO:0000256" key="6">
    <source>
        <dbReference type="ARBA" id="ARBA00023004"/>
    </source>
</evidence>
<dbReference type="SUPFAM" id="SSF48264">
    <property type="entry name" value="Cytochrome P450"/>
    <property type="match status" value="1"/>
</dbReference>
<name>A0A4R8QBR5_COLTR</name>
<keyword evidence="6 8" id="KW-0408">Iron</keyword>
<dbReference type="PANTHER" id="PTHR24305">
    <property type="entry name" value="CYTOCHROME P450"/>
    <property type="match status" value="1"/>
</dbReference>
<dbReference type="PRINTS" id="PR00463">
    <property type="entry name" value="EP450I"/>
</dbReference>
<keyword evidence="10" id="KW-1185">Reference proteome</keyword>
<dbReference type="Pfam" id="PF00067">
    <property type="entry name" value="p450"/>
    <property type="match status" value="1"/>
</dbReference>
<dbReference type="InterPro" id="IPR050121">
    <property type="entry name" value="Cytochrome_P450_monoxygenase"/>
</dbReference>